<protein>
    <recommendedName>
        <fullName evidence="8">Cutinase</fullName>
        <ecNumber evidence="8">3.1.1.74</ecNumber>
    </recommendedName>
</protein>
<keyword evidence="3 8" id="KW-0719">Serine esterase</keyword>
<dbReference type="Pfam" id="PF01083">
    <property type="entry name" value="Cutinase"/>
    <property type="match status" value="1"/>
</dbReference>
<keyword evidence="5 8" id="KW-0732">Signal</keyword>
<feature type="transmembrane region" description="Helical" evidence="10">
    <location>
        <begin position="429"/>
        <end position="453"/>
    </location>
</feature>
<evidence type="ECO:0000256" key="8">
    <source>
        <dbReference type="RuleBase" id="RU361263"/>
    </source>
</evidence>
<evidence type="ECO:0000256" key="3">
    <source>
        <dbReference type="ARBA" id="ARBA00022487"/>
    </source>
</evidence>
<evidence type="ECO:0000256" key="10">
    <source>
        <dbReference type="SAM" id="Phobius"/>
    </source>
</evidence>
<dbReference type="PANTHER" id="PTHR33630:SF13">
    <property type="entry name" value="ACETYLXYLAN ESTERASE"/>
    <property type="match status" value="1"/>
</dbReference>
<keyword evidence="10" id="KW-1133">Transmembrane helix</keyword>
<evidence type="ECO:0000256" key="7">
    <source>
        <dbReference type="ARBA" id="ARBA00023157"/>
    </source>
</evidence>
<dbReference type="Gene3D" id="3.40.50.1820">
    <property type="entry name" value="alpha/beta hydrolase"/>
    <property type="match status" value="1"/>
</dbReference>
<evidence type="ECO:0000256" key="2">
    <source>
        <dbReference type="ARBA" id="ARBA00007534"/>
    </source>
</evidence>
<dbReference type="EC" id="3.1.1.74" evidence="8"/>
<organism evidence="11 12">
    <name type="scientific">Anthostomella pinea</name>
    <dbReference type="NCBI Taxonomy" id="933095"/>
    <lineage>
        <taxon>Eukaryota</taxon>
        <taxon>Fungi</taxon>
        <taxon>Dikarya</taxon>
        <taxon>Ascomycota</taxon>
        <taxon>Pezizomycotina</taxon>
        <taxon>Sordariomycetes</taxon>
        <taxon>Xylariomycetidae</taxon>
        <taxon>Xylariales</taxon>
        <taxon>Xylariaceae</taxon>
        <taxon>Anthostomella</taxon>
    </lineage>
</organism>
<gene>
    <name evidence="11" type="ORF">KHLLAP_LOCUS337</name>
</gene>
<comment type="catalytic activity">
    <reaction evidence="8">
        <text>cutin + H2O = cutin monomers.</text>
        <dbReference type="EC" id="3.1.1.74"/>
    </reaction>
</comment>
<reference evidence="11" key="1">
    <citation type="submission" date="2023-10" db="EMBL/GenBank/DDBJ databases">
        <authorList>
            <person name="Hackl T."/>
        </authorList>
    </citation>
    <scope>NUCLEOTIDE SEQUENCE</scope>
</reference>
<evidence type="ECO:0000313" key="12">
    <source>
        <dbReference type="Proteomes" id="UP001295740"/>
    </source>
</evidence>
<dbReference type="EMBL" id="CAUWAG010000003">
    <property type="protein sequence ID" value="CAJ2499869.1"/>
    <property type="molecule type" value="Genomic_DNA"/>
</dbReference>
<dbReference type="Proteomes" id="UP001295740">
    <property type="component" value="Unassembled WGS sequence"/>
</dbReference>
<evidence type="ECO:0000256" key="9">
    <source>
        <dbReference type="SAM" id="MobiDB-lite"/>
    </source>
</evidence>
<dbReference type="AlphaFoldDB" id="A0AAI8V7J7"/>
<feature type="region of interest" description="Disordered" evidence="9">
    <location>
        <begin position="238"/>
        <end position="328"/>
    </location>
</feature>
<dbReference type="GO" id="GO:0050525">
    <property type="term" value="F:cutinase activity"/>
    <property type="evidence" value="ECO:0007669"/>
    <property type="project" value="UniProtKB-UniRule"/>
</dbReference>
<keyword evidence="6 8" id="KW-0378">Hydrolase</keyword>
<comment type="function">
    <text evidence="8">Catalyzes the hydrolysis of complex carboxylic polyesters found in the cell wall of plants. Degrades cutin, a macromolecule that forms the structure of the plant cuticle.</text>
</comment>
<dbReference type="PROSITE" id="PS00155">
    <property type="entry name" value="CUTINASE_1"/>
    <property type="match status" value="1"/>
</dbReference>
<dbReference type="InterPro" id="IPR029058">
    <property type="entry name" value="AB_hydrolase_fold"/>
</dbReference>
<proteinExistence type="inferred from homology"/>
<sequence length="454" mass="46346">MHTPLLLAGLLLALAAATPNTSQQKRQEACSAVHIFLARGNNEPYPGRQGVLVDAICEGLESCDYEGVMFNNALETNYCTAVAEGAVNGVAQMEDYYQRCPDTKLVLSGYSQGAQVVGDIIGGGGGSFFDGCVQPESAGLDPYSGAGTMLTAALTFGDVRHTANQPFNTLGGASRNSGFPRSGTQLANLNRFADVIQDYCADDDIVCASGDSVADHLNYFDVYTQQAADWVKMKLGDVSTEPTTSSSVPVETSTPVPSMGATSTLSTTVTVSSSSIATTTGATTANTTTTEATTTETTTTEATTTAATTTAATTTDATTTETTTTETTTTQTYVVYPTTAETTSAPVTNSYSITVSQPTVSGTETSYSVTTIPCPSVPVIPPVSAPGVAYTIITANSSLPVFSGGSSYTSTYTSGPTVSATATPTSTPITAGAVSVGAHFGIAFFAAAGAVLIA</sequence>
<accession>A0AAI8V7J7</accession>
<dbReference type="SUPFAM" id="SSF53474">
    <property type="entry name" value="alpha/beta-Hydrolases"/>
    <property type="match status" value="1"/>
</dbReference>
<keyword evidence="7" id="KW-1015">Disulfide bond</keyword>
<comment type="caution">
    <text evidence="11">The sequence shown here is derived from an EMBL/GenBank/DDBJ whole genome shotgun (WGS) entry which is preliminary data.</text>
</comment>
<keyword evidence="10" id="KW-0472">Membrane</keyword>
<dbReference type="InterPro" id="IPR000675">
    <property type="entry name" value="Cutinase/axe"/>
</dbReference>
<evidence type="ECO:0000256" key="5">
    <source>
        <dbReference type="ARBA" id="ARBA00022729"/>
    </source>
</evidence>
<comment type="similarity">
    <text evidence="2 8">Belongs to the cutinase family.</text>
</comment>
<keyword evidence="10" id="KW-0812">Transmembrane</keyword>
<evidence type="ECO:0000313" key="11">
    <source>
        <dbReference type="EMBL" id="CAJ2499869.1"/>
    </source>
</evidence>
<dbReference type="InterPro" id="IPR043580">
    <property type="entry name" value="CUTINASE_1"/>
</dbReference>
<comment type="subcellular location">
    <subcellularLocation>
        <location evidence="1 8">Secreted</location>
    </subcellularLocation>
</comment>
<keyword evidence="12" id="KW-1185">Reference proteome</keyword>
<keyword evidence="4 8" id="KW-0964">Secreted</keyword>
<name>A0AAI8V7J7_9PEZI</name>
<dbReference type="PANTHER" id="PTHR33630">
    <property type="entry name" value="CUTINASE RV1984C-RELATED-RELATED"/>
    <property type="match status" value="1"/>
</dbReference>
<evidence type="ECO:0000256" key="6">
    <source>
        <dbReference type="ARBA" id="ARBA00022801"/>
    </source>
</evidence>
<evidence type="ECO:0000256" key="1">
    <source>
        <dbReference type="ARBA" id="ARBA00004613"/>
    </source>
</evidence>
<dbReference type="GO" id="GO:0005576">
    <property type="term" value="C:extracellular region"/>
    <property type="evidence" value="ECO:0007669"/>
    <property type="project" value="UniProtKB-SubCell"/>
</dbReference>
<evidence type="ECO:0000256" key="4">
    <source>
        <dbReference type="ARBA" id="ARBA00022525"/>
    </source>
</evidence>
<feature type="signal peptide" evidence="8">
    <location>
        <begin position="1"/>
        <end position="17"/>
    </location>
</feature>
<dbReference type="SMART" id="SM01110">
    <property type="entry name" value="Cutinase"/>
    <property type="match status" value="1"/>
</dbReference>
<feature type="chain" id="PRO_5042314323" description="Cutinase" evidence="8">
    <location>
        <begin position="18"/>
        <end position="454"/>
    </location>
</feature>